<dbReference type="EMBL" id="JAFBFI010000006">
    <property type="protein sequence ID" value="MBM7692327.1"/>
    <property type="molecule type" value="Genomic_DNA"/>
</dbReference>
<gene>
    <name evidence="8" type="ORF">JOC77_001757</name>
</gene>
<evidence type="ECO:0000259" key="6">
    <source>
        <dbReference type="Pfam" id="PF03755"/>
    </source>
</evidence>
<comment type="caution">
    <text evidence="8">The sequence shown here is derived from an EMBL/GenBank/DDBJ whole genome shotgun (WGS) entry which is preliminary data.</text>
</comment>
<dbReference type="Pfam" id="PF03755">
    <property type="entry name" value="YicC-like_N"/>
    <property type="match status" value="1"/>
</dbReference>
<proteinExistence type="inferred from homology"/>
<comment type="cofactor">
    <cofactor evidence="1">
        <name>a divalent metal cation</name>
        <dbReference type="ChEBI" id="CHEBI:60240"/>
    </cofactor>
</comment>
<dbReference type="InterPro" id="IPR013551">
    <property type="entry name" value="YicC-like_C"/>
</dbReference>
<accession>A0ABS2QGP4</accession>
<organism evidence="8 9">
    <name type="scientific">Peribacillus deserti</name>
    <dbReference type="NCBI Taxonomy" id="673318"/>
    <lineage>
        <taxon>Bacteria</taxon>
        <taxon>Bacillati</taxon>
        <taxon>Bacillota</taxon>
        <taxon>Bacilli</taxon>
        <taxon>Bacillales</taxon>
        <taxon>Bacillaceae</taxon>
        <taxon>Peribacillus</taxon>
    </lineage>
</organism>
<dbReference type="PANTHER" id="PTHR30636">
    <property type="entry name" value="UPF0701 PROTEIN YICC"/>
    <property type="match status" value="1"/>
</dbReference>
<dbReference type="Proteomes" id="UP000823486">
    <property type="component" value="Unassembled WGS sequence"/>
</dbReference>
<evidence type="ECO:0000256" key="3">
    <source>
        <dbReference type="ARBA" id="ARBA00022759"/>
    </source>
</evidence>
<keyword evidence="9" id="KW-1185">Reference proteome</keyword>
<dbReference type="InterPro" id="IPR013527">
    <property type="entry name" value="YicC-like_N"/>
</dbReference>
<dbReference type="Pfam" id="PF08340">
    <property type="entry name" value="YicC-like_C"/>
    <property type="match status" value="1"/>
</dbReference>
<evidence type="ECO:0000256" key="2">
    <source>
        <dbReference type="ARBA" id="ARBA00022722"/>
    </source>
</evidence>
<keyword evidence="3" id="KW-0255">Endonuclease</keyword>
<dbReference type="PANTHER" id="PTHR30636:SF3">
    <property type="entry name" value="UPF0701 PROTEIN YICC"/>
    <property type="match status" value="1"/>
</dbReference>
<sequence length="291" mass="33363">MVISMTGYGRGFAEEHELQINVEIKTVNHRFAEYQIRMPRQLFFMEDKIKKQISEYIKRGRVEVFITLEGSGLSTRKLEVDWELADEYVSLMSEFQKKYNLTSKPELQDLLQLDNVITIVEQQTDHPGLEGTVISAVKNAAYSLLQMRQHEGAQLAKDMLSHLHAAGYIVQKLKGLAPAVSENYRRRLYDKISDYTDGLLDEARLLTEAAIFAEKADINEELTRLQSHISQFEKTLALREPAGRKLDFLIQEMNRETNTIGSKANDSSIAQEVVELKSLLEKIKEQVQNIE</sequence>
<evidence type="ECO:0000313" key="9">
    <source>
        <dbReference type="Proteomes" id="UP000823486"/>
    </source>
</evidence>
<feature type="domain" description="Endoribonuclease YicC-like C-terminal" evidence="7">
    <location>
        <begin position="176"/>
        <end position="291"/>
    </location>
</feature>
<feature type="domain" description="Endoribonuclease YicC-like N-terminal" evidence="6">
    <location>
        <begin position="4"/>
        <end position="156"/>
    </location>
</feature>
<reference evidence="8 9" key="1">
    <citation type="submission" date="2021-01" db="EMBL/GenBank/DDBJ databases">
        <title>Genomic Encyclopedia of Type Strains, Phase IV (KMG-IV): sequencing the most valuable type-strain genomes for metagenomic binning, comparative biology and taxonomic classification.</title>
        <authorList>
            <person name="Goeker M."/>
        </authorList>
    </citation>
    <scope>NUCLEOTIDE SEQUENCE [LARGE SCALE GENOMIC DNA]</scope>
    <source>
        <strain evidence="8 9">DSM 105482</strain>
    </source>
</reference>
<keyword evidence="2" id="KW-0540">Nuclease</keyword>
<comment type="similarity">
    <text evidence="5">Belongs to the YicC/YloC family.</text>
</comment>
<evidence type="ECO:0000259" key="7">
    <source>
        <dbReference type="Pfam" id="PF08340"/>
    </source>
</evidence>
<name>A0ABS2QGP4_9BACI</name>
<evidence type="ECO:0000313" key="8">
    <source>
        <dbReference type="EMBL" id="MBM7692327.1"/>
    </source>
</evidence>
<evidence type="ECO:0000256" key="5">
    <source>
        <dbReference type="ARBA" id="ARBA00035648"/>
    </source>
</evidence>
<protein>
    <submittedName>
        <fullName evidence="8">Uncharacterized protein (TIGR00255 family)</fullName>
    </submittedName>
</protein>
<evidence type="ECO:0000256" key="1">
    <source>
        <dbReference type="ARBA" id="ARBA00001968"/>
    </source>
</evidence>
<keyword evidence="4" id="KW-0378">Hydrolase</keyword>
<dbReference type="RefSeq" id="WP_204541588.1">
    <property type="nucleotide sequence ID" value="NZ_JAFBFI010000006.1"/>
</dbReference>
<evidence type="ECO:0000256" key="4">
    <source>
        <dbReference type="ARBA" id="ARBA00022801"/>
    </source>
</evidence>
<dbReference type="InterPro" id="IPR005229">
    <property type="entry name" value="YicC/YloC-like"/>
</dbReference>
<dbReference type="NCBIfam" id="TIGR00255">
    <property type="entry name" value="YicC/YloC family endoribonuclease"/>
    <property type="match status" value="1"/>
</dbReference>